<organism evidence="1 2">
    <name type="scientific">Aquipuribacter nitratireducens</name>
    <dbReference type="NCBI Taxonomy" id="650104"/>
    <lineage>
        <taxon>Bacteria</taxon>
        <taxon>Bacillati</taxon>
        <taxon>Actinomycetota</taxon>
        <taxon>Actinomycetes</taxon>
        <taxon>Micrococcales</taxon>
        <taxon>Intrasporangiaceae</taxon>
        <taxon>Aquipuribacter</taxon>
    </lineage>
</organism>
<evidence type="ECO:0000313" key="2">
    <source>
        <dbReference type="Proteomes" id="UP001596122"/>
    </source>
</evidence>
<proteinExistence type="predicted"/>
<comment type="caution">
    <text evidence="1">The sequence shown here is derived from an EMBL/GenBank/DDBJ whole genome shotgun (WGS) entry which is preliminary data.</text>
</comment>
<name>A0ABW0GNZ4_9MICO</name>
<accession>A0ABW0GNZ4</accession>
<dbReference type="Proteomes" id="UP001596122">
    <property type="component" value="Unassembled WGS sequence"/>
</dbReference>
<sequence>MHHTDRAALLSDVAHTKETAVSMLVLDLPREAHARDLAAARNARLVLAIRRRRASERSNARARRLVHLASLAAQRSEARAWSGALSTAR</sequence>
<dbReference type="RefSeq" id="WP_340267914.1">
    <property type="nucleotide sequence ID" value="NZ_JBBEOG010000002.1"/>
</dbReference>
<protein>
    <submittedName>
        <fullName evidence="1">Uncharacterized protein</fullName>
    </submittedName>
</protein>
<keyword evidence="2" id="KW-1185">Reference proteome</keyword>
<reference evidence="2" key="1">
    <citation type="journal article" date="2019" name="Int. J. Syst. Evol. Microbiol.">
        <title>The Global Catalogue of Microorganisms (GCM) 10K type strain sequencing project: providing services to taxonomists for standard genome sequencing and annotation.</title>
        <authorList>
            <consortium name="The Broad Institute Genomics Platform"/>
            <consortium name="The Broad Institute Genome Sequencing Center for Infectious Disease"/>
            <person name="Wu L."/>
            <person name="Ma J."/>
        </authorList>
    </citation>
    <scope>NUCLEOTIDE SEQUENCE [LARGE SCALE GENOMIC DNA]</scope>
    <source>
        <strain evidence="2">CCUG 43114</strain>
    </source>
</reference>
<evidence type="ECO:0000313" key="1">
    <source>
        <dbReference type="EMBL" id="MFC5380626.1"/>
    </source>
</evidence>
<dbReference type="EMBL" id="JBHSLD010000007">
    <property type="protein sequence ID" value="MFC5380626.1"/>
    <property type="molecule type" value="Genomic_DNA"/>
</dbReference>
<gene>
    <name evidence="1" type="ORF">ACFPJ6_07485</name>
</gene>